<comment type="caution">
    <text evidence="3">The sequence shown here is derived from an EMBL/GenBank/DDBJ whole genome shotgun (WGS) entry which is preliminary data.</text>
</comment>
<sequence length="70" mass="6901">MPHRGGAGRFFLALAPLLALAACEKADNEPGPGGVTMGEARALDRAAAMIEDQAPPGPGPSPAATGTAPH</sequence>
<feature type="region of interest" description="Disordered" evidence="1">
    <location>
        <begin position="26"/>
        <end position="70"/>
    </location>
</feature>
<evidence type="ECO:0000256" key="2">
    <source>
        <dbReference type="SAM" id="SignalP"/>
    </source>
</evidence>
<organism evidence="3 4">
    <name type="scientific">Novosphingobium piscinae</name>
    <dbReference type="NCBI Taxonomy" id="1507448"/>
    <lineage>
        <taxon>Bacteria</taxon>
        <taxon>Pseudomonadati</taxon>
        <taxon>Pseudomonadota</taxon>
        <taxon>Alphaproteobacteria</taxon>
        <taxon>Sphingomonadales</taxon>
        <taxon>Sphingomonadaceae</taxon>
        <taxon>Novosphingobium</taxon>
    </lineage>
</organism>
<gene>
    <name evidence="3" type="ORF">H7F53_14000</name>
</gene>
<keyword evidence="4" id="KW-1185">Reference proteome</keyword>
<accession>A0A7X1G091</accession>
<evidence type="ECO:0000313" key="4">
    <source>
        <dbReference type="Proteomes" id="UP000551327"/>
    </source>
</evidence>
<dbReference type="PROSITE" id="PS51257">
    <property type="entry name" value="PROKAR_LIPOPROTEIN"/>
    <property type="match status" value="1"/>
</dbReference>
<reference evidence="3 4" key="1">
    <citation type="submission" date="2020-08" db="EMBL/GenBank/DDBJ databases">
        <title>The genome sequence of type strain Novosphingobium piscinae KCTC 42194.</title>
        <authorList>
            <person name="Liu Y."/>
        </authorList>
    </citation>
    <scope>NUCLEOTIDE SEQUENCE [LARGE SCALE GENOMIC DNA]</scope>
    <source>
        <strain evidence="3 4">KCTC 42194</strain>
    </source>
</reference>
<dbReference type="AlphaFoldDB" id="A0A7X1G091"/>
<feature type="signal peptide" evidence="2">
    <location>
        <begin position="1"/>
        <end position="21"/>
    </location>
</feature>
<evidence type="ECO:0000256" key="1">
    <source>
        <dbReference type="SAM" id="MobiDB-lite"/>
    </source>
</evidence>
<dbReference type="EMBL" id="JACLAX010000016">
    <property type="protein sequence ID" value="MBC2670264.1"/>
    <property type="molecule type" value="Genomic_DNA"/>
</dbReference>
<keyword evidence="2" id="KW-0732">Signal</keyword>
<evidence type="ECO:0000313" key="3">
    <source>
        <dbReference type="EMBL" id="MBC2670264.1"/>
    </source>
</evidence>
<feature type="chain" id="PRO_5031556769" evidence="2">
    <location>
        <begin position="22"/>
        <end position="70"/>
    </location>
</feature>
<dbReference type="RefSeq" id="WP_185680123.1">
    <property type="nucleotide sequence ID" value="NZ_JACLAX010000016.1"/>
</dbReference>
<protein>
    <submittedName>
        <fullName evidence="3">Uncharacterized protein</fullName>
    </submittedName>
</protein>
<name>A0A7X1G091_9SPHN</name>
<dbReference type="Proteomes" id="UP000551327">
    <property type="component" value="Unassembled WGS sequence"/>
</dbReference>
<proteinExistence type="predicted"/>